<reference evidence="4" key="1">
    <citation type="journal article" date="2019" name="Int. J. Syst. Evol. Microbiol.">
        <title>The Global Catalogue of Microorganisms (GCM) 10K type strain sequencing project: providing services to taxonomists for standard genome sequencing and annotation.</title>
        <authorList>
            <consortium name="The Broad Institute Genomics Platform"/>
            <consortium name="The Broad Institute Genome Sequencing Center for Infectious Disease"/>
            <person name="Wu L."/>
            <person name="Ma J."/>
        </authorList>
    </citation>
    <scope>NUCLEOTIDE SEQUENCE [LARGE SCALE GENOMIC DNA]</scope>
    <source>
        <strain evidence="4">JCM 32206</strain>
    </source>
</reference>
<organism evidence="3 4">
    <name type="scientific">Rhodococcus olei</name>
    <dbReference type="NCBI Taxonomy" id="2161675"/>
    <lineage>
        <taxon>Bacteria</taxon>
        <taxon>Bacillati</taxon>
        <taxon>Actinomycetota</taxon>
        <taxon>Actinomycetes</taxon>
        <taxon>Mycobacteriales</taxon>
        <taxon>Nocardiaceae</taxon>
        <taxon>Rhodococcus</taxon>
    </lineage>
</organism>
<dbReference type="InterPro" id="IPR029058">
    <property type="entry name" value="AB_hydrolase_fold"/>
</dbReference>
<dbReference type="InterPro" id="IPR002925">
    <property type="entry name" value="Dienelactn_hydro"/>
</dbReference>
<feature type="region of interest" description="Disordered" evidence="1">
    <location>
        <begin position="1"/>
        <end position="20"/>
    </location>
</feature>
<feature type="domain" description="Dienelactone hydrolase" evidence="2">
    <location>
        <begin position="13"/>
        <end position="230"/>
    </location>
</feature>
<dbReference type="InterPro" id="IPR051049">
    <property type="entry name" value="Dienelactone_hydrolase-like"/>
</dbReference>
<dbReference type="RefSeq" id="WP_345348677.1">
    <property type="nucleotide sequence ID" value="NZ_BAABFB010000059.1"/>
</dbReference>
<proteinExistence type="predicted"/>
<evidence type="ECO:0000256" key="1">
    <source>
        <dbReference type="SAM" id="MobiDB-lite"/>
    </source>
</evidence>
<keyword evidence="4" id="KW-1185">Reference proteome</keyword>
<protein>
    <recommendedName>
        <fullName evidence="2">Dienelactone hydrolase domain-containing protein</fullName>
    </recommendedName>
</protein>
<evidence type="ECO:0000313" key="3">
    <source>
        <dbReference type="EMBL" id="GAA4484732.1"/>
    </source>
</evidence>
<accession>A0ABP8PE69</accession>
<dbReference type="Pfam" id="PF01738">
    <property type="entry name" value="DLH"/>
    <property type="match status" value="1"/>
</dbReference>
<evidence type="ECO:0000259" key="2">
    <source>
        <dbReference type="Pfam" id="PF01738"/>
    </source>
</evidence>
<dbReference type="PANTHER" id="PTHR46623:SF6">
    <property type="entry name" value="ALPHA_BETA-HYDROLASES SUPERFAMILY PROTEIN"/>
    <property type="match status" value="1"/>
</dbReference>
<name>A0ABP8PE69_9NOCA</name>
<dbReference type="PANTHER" id="PTHR46623">
    <property type="entry name" value="CARBOXYMETHYLENEBUTENOLIDASE-RELATED"/>
    <property type="match status" value="1"/>
</dbReference>
<gene>
    <name evidence="3" type="ORF">GCM10023094_38480</name>
</gene>
<sequence>MDTASVPVGDLTAHLARPTGNDPDTGGAMLLLPMITGIDAQVREYAAGIAAAGMTALVWDPWHGPSLDDTPRERLGELMAQLDDAVCLAEMQALLGYLRSDLGFERVGVIGWCLGGRLALLLGARDPRLANVIAYHPSIVDPPAPNHTLDAVAAASEIAAPVMILHAGADVVMTGGTLARLRGRLDSRPAGATIVHTYPGAEHGFSSRARQGNPVNAAAYAASWPQALAFATATVSGR</sequence>
<dbReference type="SUPFAM" id="SSF53474">
    <property type="entry name" value="alpha/beta-Hydrolases"/>
    <property type="match status" value="1"/>
</dbReference>
<dbReference type="EMBL" id="BAABFB010000059">
    <property type="protein sequence ID" value="GAA4484732.1"/>
    <property type="molecule type" value="Genomic_DNA"/>
</dbReference>
<evidence type="ECO:0000313" key="4">
    <source>
        <dbReference type="Proteomes" id="UP001501183"/>
    </source>
</evidence>
<comment type="caution">
    <text evidence="3">The sequence shown here is derived from an EMBL/GenBank/DDBJ whole genome shotgun (WGS) entry which is preliminary data.</text>
</comment>
<dbReference type="Gene3D" id="3.40.50.1820">
    <property type="entry name" value="alpha/beta hydrolase"/>
    <property type="match status" value="1"/>
</dbReference>
<dbReference type="Proteomes" id="UP001501183">
    <property type="component" value="Unassembled WGS sequence"/>
</dbReference>